<dbReference type="Gene3D" id="1.20.1050.10">
    <property type="match status" value="1"/>
</dbReference>
<dbReference type="InterPro" id="IPR036249">
    <property type="entry name" value="Thioredoxin-like_sf"/>
</dbReference>
<organism evidence="4">
    <name type="scientific">Lepeophtheirus salmonis</name>
    <name type="common">Salmon louse</name>
    <name type="synonym">Caligus salmonis</name>
    <dbReference type="NCBI Taxonomy" id="72036"/>
    <lineage>
        <taxon>Eukaryota</taxon>
        <taxon>Metazoa</taxon>
        <taxon>Ecdysozoa</taxon>
        <taxon>Arthropoda</taxon>
        <taxon>Crustacea</taxon>
        <taxon>Multicrustacea</taxon>
        <taxon>Hexanauplia</taxon>
        <taxon>Copepoda</taxon>
        <taxon>Siphonostomatoida</taxon>
        <taxon>Caligidae</taxon>
        <taxon>Lepeophtheirus</taxon>
    </lineage>
</organism>
<keyword evidence="4" id="KW-0808">Transferase</keyword>
<dbReference type="SFLD" id="SFLDS00019">
    <property type="entry name" value="Glutathione_Transferase_(cytos"/>
    <property type="match status" value="1"/>
</dbReference>
<dbReference type="InterPro" id="IPR010987">
    <property type="entry name" value="Glutathione-S-Trfase_C-like"/>
</dbReference>
<dbReference type="SUPFAM" id="SSF52833">
    <property type="entry name" value="Thioredoxin-like"/>
    <property type="match status" value="1"/>
</dbReference>
<gene>
    <name evidence="4" type="primary">GSTT1</name>
</gene>
<comment type="subunit">
    <text evidence="1">Homodimer.</text>
</comment>
<evidence type="ECO:0000313" key="4">
    <source>
        <dbReference type="EMBL" id="ADD38060.1"/>
    </source>
</evidence>
<dbReference type="CDD" id="cd03045">
    <property type="entry name" value="GST_N_Delta_Epsilon"/>
    <property type="match status" value="1"/>
</dbReference>
<dbReference type="InterPro" id="IPR040079">
    <property type="entry name" value="Glutathione_S-Trfase"/>
</dbReference>
<dbReference type="PROSITE" id="PS50405">
    <property type="entry name" value="GST_CTER"/>
    <property type="match status" value="1"/>
</dbReference>
<dbReference type="OrthoDB" id="2309723at2759"/>
<dbReference type="InterPro" id="IPR036282">
    <property type="entry name" value="Glutathione-S-Trfase_C_sf"/>
</dbReference>
<accession>D3PHM4</accession>
<dbReference type="SUPFAM" id="SSF47616">
    <property type="entry name" value="GST C-terminal domain-like"/>
    <property type="match status" value="1"/>
</dbReference>
<dbReference type="Gene3D" id="3.40.30.10">
    <property type="entry name" value="Glutaredoxin"/>
    <property type="match status" value="1"/>
</dbReference>
<protein>
    <submittedName>
        <fullName evidence="4">Glutathione S-transferase 1</fullName>
    </submittedName>
</protein>
<dbReference type="InterPro" id="IPR004046">
    <property type="entry name" value="GST_C"/>
</dbReference>
<sequence length="237" mass="27242">MGWSNIELYYNPGSPHCRAVLMCIKALDLDVELSKLDLYQKFEHRRPWFVKLNPQHTLPTLKDEDFVLWESRAIMIYLVNKYGDTKSSTSSLYPKDPKLRAIVDRILFFDIGTLYKNIIDYFHPIIMYGDDGNEQKENALKTSLDILDTMVKEGGGVYLVNNHITIADFSVLASVTQLEGIDYSITGYKNLSSYVEGLKKSLSYYDECNKKGIEIFRAWVNSKKTPSNAHEDTKEKS</sequence>
<evidence type="ECO:0000256" key="1">
    <source>
        <dbReference type="ARBA" id="ARBA00011738"/>
    </source>
</evidence>
<dbReference type="SFLD" id="SFLDG00358">
    <property type="entry name" value="Main_(cytGST)"/>
    <property type="match status" value="1"/>
</dbReference>
<name>D3PHM4_LEPSM</name>
<evidence type="ECO:0000259" key="3">
    <source>
        <dbReference type="PROSITE" id="PS50405"/>
    </source>
</evidence>
<feature type="domain" description="GST C-terminal" evidence="3">
    <location>
        <begin position="96"/>
        <end position="227"/>
    </location>
</feature>
<dbReference type="PANTHER" id="PTHR43969:SF9">
    <property type="entry name" value="GLUTATHIONE S TRANSFERASE D10, ISOFORM A-RELATED"/>
    <property type="match status" value="1"/>
</dbReference>
<dbReference type="InterPro" id="IPR004045">
    <property type="entry name" value="Glutathione_S-Trfase_N"/>
</dbReference>
<dbReference type="CDD" id="cd03177">
    <property type="entry name" value="GST_C_Delta_Epsilon"/>
    <property type="match status" value="1"/>
</dbReference>
<feature type="domain" description="GST N-terminal" evidence="2">
    <location>
        <begin position="4"/>
        <end position="86"/>
    </location>
</feature>
<dbReference type="FunFam" id="3.40.30.10:FF:000034">
    <property type="entry name" value="glutathione S-transferase 1"/>
    <property type="match status" value="1"/>
</dbReference>
<dbReference type="Pfam" id="PF13417">
    <property type="entry name" value="GST_N_3"/>
    <property type="match status" value="1"/>
</dbReference>
<dbReference type="PANTHER" id="PTHR43969">
    <property type="entry name" value="GLUTATHIONE S TRANSFERASE D10, ISOFORM A-RELATED"/>
    <property type="match status" value="1"/>
</dbReference>
<evidence type="ECO:0000259" key="2">
    <source>
        <dbReference type="PROSITE" id="PS50404"/>
    </source>
</evidence>
<reference evidence="4" key="1">
    <citation type="submission" date="2010-03" db="EMBL/GenBank/DDBJ databases">
        <title>Atlantic Lepeophtheirus salmonis ESTs and full-length cDNAs.</title>
        <authorList>
            <person name="Yasuike M."/>
            <person name="von Schalburg K."/>
            <person name="Cooper G."/>
            <person name="Leong J."/>
            <person name="Nilsen F."/>
            <person name="Jones S.R.M."/>
            <person name="Koop B.F."/>
        </authorList>
    </citation>
    <scope>NUCLEOTIDE SEQUENCE</scope>
    <source>
        <strain evidence="4">Atlantic form</strain>
        <tissue evidence="4">Mixed tissue</tissue>
    </source>
</reference>
<dbReference type="Pfam" id="PF14497">
    <property type="entry name" value="GST_C_3"/>
    <property type="match status" value="1"/>
</dbReference>
<dbReference type="SFLD" id="SFLDG01153">
    <property type="entry name" value="Main.4:_Theta-like"/>
    <property type="match status" value="1"/>
</dbReference>
<dbReference type="FunFam" id="1.20.1050.10:FF:000007">
    <property type="entry name" value="Glutathione S-transferase 1-1"/>
    <property type="match status" value="1"/>
</dbReference>
<proteinExistence type="evidence at transcript level"/>
<dbReference type="PROSITE" id="PS50404">
    <property type="entry name" value="GST_NTER"/>
    <property type="match status" value="1"/>
</dbReference>
<dbReference type="AlphaFoldDB" id="D3PHM4"/>
<dbReference type="GO" id="GO:0004364">
    <property type="term" value="F:glutathione transferase activity"/>
    <property type="evidence" value="ECO:0007669"/>
    <property type="project" value="TreeGrafter"/>
</dbReference>
<dbReference type="EMBL" id="BT121130">
    <property type="protein sequence ID" value="ADD38060.1"/>
    <property type="molecule type" value="mRNA"/>
</dbReference>
<dbReference type="GO" id="GO:0006749">
    <property type="term" value="P:glutathione metabolic process"/>
    <property type="evidence" value="ECO:0007669"/>
    <property type="project" value="TreeGrafter"/>
</dbReference>